<accession>K0EUD6</accession>
<proteinExistence type="predicted"/>
<keyword evidence="4 5" id="KW-0472">Membrane</keyword>
<comment type="subcellular location">
    <subcellularLocation>
        <location evidence="1">Endomembrane system</location>
        <topology evidence="1">Multi-pass membrane protein</topology>
    </subcellularLocation>
</comment>
<sequence length="231" mass="25773">MIRLYVSYIFAVAATVAMMGAIIFLSAWTVFYWQAWVMMAAMFGSYSVAIMYSAGRRAPGPRPPRESAGPQVESRTSRRFAESLVSLGFVALLVVPGLDHRFGWSSIPFWISLAADLLVVAGLLITYGVRQMATRWSGATSGTTAAAHKLRMGSAGPRLTVRHPMHAGTLLYQAGMPVALGSWWGLVVFAVILPLFLVRIRYEEKLLRRAFPDEYAEFARRIEYRLVPHVW</sequence>
<feature type="transmembrane region" description="Helical" evidence="5">
    <location>
        <begin position="110"/>
        <end position="129"/>
    </location>
</feature>
<evidence type="ECO:0000313" key="6">
    <source>
        <dbReference type="EMBL" id="AFU01137.1"/>
    </source>
</evidence>
<dbReference type="Gene3D" id="1.20.120.1630">
    <property type="match status" value="1"/>
</dbReference>
<evidence type="ECO:0000256" key="4">
    <source>
        <dbReference type="ARBA" id="ARBA00023136"/>
    </source>
</evidence>
<keyword evidence="3 5" id="KW-1133">Transmembrane helix</keyword>
<evidence type="ECO:0008006" key="8">
    <source>
        <dbReference type="Google" id="ProtNLM"/>
    </source>
</evidence>
<evidence type="ECO:0000256" key="5">
    <source>
        <dbReference type="SAM" id="Phobius"/>
    </source>
</evidence>
<feature type="transmembrane region" description="Helical" evidence="5">
    <location>
        <begin position="181"/>
        <end position="200"/>
    </location>
</feature>
<dbReference type="KEGG" id="nbr:O3I_015880"/>
<dbReference type="STRING" id="1133849.O3I_015880"/>
<evidence type="ECO:0000313" key="7">
    <source>
        <dbReference type="Proteomes" id="UP000006304"/>
    </source>
</evidence>
<dbReference type="InterPro" id="IPR052527">
    <property type="entry name" value="Metal_cation-efflux_comp"/>
</dbReference>
<dbReference type="eggNOG" id="COG2020">
    <property type="taxonomic scope" value="Bacteria"/>
</dbReference>
<feature type="transmembrane region" description="Helical" evidence="5">
    <location>
        <begin position="80"/>
        <end position="98"/>
    </location>
</feature>
<dbReference type="PANTHER" id="PTHR43847:SF1">
    <property type="entry name" value="BLL3993 PROTEIN"/>
    <property type="match status" value="1"/>
</dbReference>
<feature type="transmembrane region" description="Helical" evidence="5">
    <location>
        <begin position="7"/>
        <end position="29"/>
    </location>
</feature>
<protein>
    <recommendedName>
        <fullName evidence="8">Isoprenylcysteine carboxyl methyltransferase</fullName>
    </recommendedName>
</protein>
<dbReference type="Proteomes" id="UP000006304">
    <property type="component" value="Chromosome"/>
</dbReference>
<gene>
    <name evidence="6" type="ORF">O3I_015880</name>
</gene>
<dbReference type="EMBL" id="CP003876">
    <property type="protein sequence ID" value="AFU01137.1"/>
    <property type="molecule type" value="Genomic_DNA"/>
</dbReference>
<feature type="transmembrane region" description="Helical" evidence="5">
    <location>
        <begin position="35"/>
        <end position="55"/>
    </location>
</feature>
<dbReference type="PANTHER" id="PTHR43847">
    <property type="entry name" value="BLL3993 PROTEIN"/>
    <property type="match status" value="1"/>
</dbReference>
<keyword evidence="2 5" id="KW-0812">Transmembrane</keyword>
<name>K0EUD6_NOCB7</name>
<organism evidence="6 7">
    <name type="scientific">Nocardia brasiliensis (strain ATCC 700358 / HUJEG-1)</name>
    <dbReference type="NCBI Taxonomy" id="1133849"/>
    <lineage>
        <taxon>Bacteria</taxon>
        <taxon>Bacillati</taxon>
        <taxon>Actinomycetota</taxon>
        <taxon>Actinomycetes</taxon>
        <taxon>Mycobacteriales</taxon>
        <taxon>Nocardiaceae</taxon>
        <taxon>Nocardia</taxon>
    </lineage>
</organism>
<evidence type="ECO:0000256" key="1">
    <source>
        <dbReference type="ARBA" id="ARBA00004127"/>
    </source>
</evidence>
<dbReference type="InterPro" id="IPR007318">
    <property type="entry name" value="Phopholipid_MeTrfase"/>
</dbReference>
<evidence type="ECO:0000256" key="2">
    <source>
        <dbReference type="ARBA" id="ARBA00022692"/>
    </source>
</evidence>
<dbReference type="AlphaFoldDB" id="K0EUD6"/>
<evidence type="ECO:0000256" key="3">
    <source>
        <dbReference type="ARBA" id="ARBA00022989"/>
    </source>
</evidence>
<keyword evidence="7" id="KW-1185">Reference proteome</keyword>
<dbReference type="HOGENOM" id="CLU_065200_1_2_11"/>
<dbReference type="GO" id="GO:0012505">
    <property type="term" value="C:endomembrane system"/>
    <property type="evidence" value="ECO:0007669"/>
    <property type="project" value="UniProtKB-SubCell"/>
</dbReference>
<dbReference type="Pfam" id="PF04191">
    <property type="entry name" value="PEMT"/>
    <property type="match status" value="1"/>
</dbReference>
<reference evidence="6 7" key="1">
    <citation type="journal article" date="2012" name="J. Bacteriol.">
        <title>Complete genome sequence of Nocardia brasiliensis HUJEG-1.</title>
        <authorList>
            <person name="Vera-Cabrera L."/>
            <person name="Ortiz-Lopez R."/>
            <person name="Elizondo-Gonzalez R."/>
            <person name="Perez-Maya A.A."/>
            <person name="Ocampo-Candiani J."/>
        </authorList>
    </citation>
    <scope>NUCLEOTIDE SEQUENCE [LARGE SCALE GENOMIC DNA]</scope>
    <source>
        <strain evidence="7">ATCC 700358</strain>
    </source>
</reference>